<name>A0ABD5XLK3_9EURY</name>
<reference evidence="2 3" key="1">
    <citation type="journal article" date="2019" name="Int. J. Syst. Evol. Microbiol.">
        <title>The Global Catalogue of Microorganisms (GCM) 10K type strain sequencing project: providing services to taxonomists for standard genome sequencing and annotation.</title>
        <authorList>
            <consortium name="The Broad Institute Genomics Platform"/>
            <consortium name="The Broad Institute Genome Sequencing Center for Infectious Disease"/>
            <person name="Wu L."/>
            <person name="Ma J."/>
        </authorList>
    </citation>
    <scope>NUCLEOTIDE SEQUENCE [LARGE SCALE GENOMIC DNA]</scope>
    <source>
        <strain evidence="2 3">DT92</strain>
    </source>
</reference>
<dbReference type="PANTHER" id="PTHR35902">
    <property type="entry name" value="S-LAYER DOMAIN-LIKE PROTEIN-RELATED"/>
    <property type="match status" value="1"/>
</dbReference>
<keyword evidence="3" id="KW-1185">Reference proteome</keyword>
<dbReference type="Proteomes" id="UP001596368">
    <property type="component" value="Unassembled WGS sequence"/>
</dbReference>
<accession>A0ABD5XLK3</accession>
<dbReference type="EMBL" id="JBHSZG010000001">
    <property type="protein sequence ID" value="MFC7135987.1"/>
    <property type="molecule type" value="Genomic_DNA"/>
</dbReference>
<feature type="region of interest" description="Disordered" evidence="1">
    <location>
        <begin position="1"/>
        <end position="46"/>
    </location>
</feature>
<feature type="compositionally biased region" description="Low complexity" evidence="1">
    <location>
        <begin position="18"/>
        <end position="32"/>
    </location>
</feature>
<evidence type="ECO:0000313" key="2">
    <source>
        <dbReference type="EMBL" id="MFC7135987.1"/>
    </source>
</evidence>
<gene>
    <name evidence="2" type="ORF">ACFQRB_04305</name>
</gene>
<proteinExistence type="predicted"/>
<organism evidence="2 3">
    <name type="scientific">Halobaculum litoreum</name>
    <dbReference type="NCBI Taxonomy" id="3031998"/>
    <lineage>
        <taxon>Archaea</taxon>
        <taxon>Methanobacteriati</taxon>
        <taxon>Methanobacteriota</taxon>
        <taxon>Stenosarchaea group</taxon>
        <taxon>Halobacteria</taxon>
        <taxon>Halobacteriales</taxon>
        <taxon>Haloferacaceae</taxon>
        <taxon>Halobaculum</taxon>
    </lineage>
</organism>
<dbReference type="PANTHER" id="PTHR35902:SF3">
    <property type="entry name" value="NPCBM-ASSOCIATED, NEW3 DOMAIN OF ALPHA-GALACTOSIDASE"/>
    <property type="match status" value="1"/>
</dbReference>
<feature type="compositionally biased region" description="Low complexity" evidence="1">
    <location>
        <begin position="1"/>
        <end position="10"/>
    </location>
</feature>
<comment type="caution">
    <text evidence="2">The sequence shown here is derived from an EMBL/GenBank/DDBJ whole genome shotgun (WGS) entry which is preliminary data.</text>
</comment>
<evidence type="ECO:0000256" key="1">
    <source>
        <dbReference type="SAM" id="MobiDB-lite"/>
    </source>
</evidence>
<dbReference type="AlphaFoldDB" id="A0ABD5XLK3"/>
<sequence>MGRPPRTPAGRTDRTDRTGATPTATPEPVTVEGEPDVDVYLPDNTVAPGEDRRLVVQVANGGTVDDEGLDTPPEGQDAVTTARDVRVELEDGDAPVTVDTAETALGDLAAGTVAEAGFDVRVDEDADPGVYDLEVTVEYDYTEEITDDDSDREFERDTFDVELVVTEDGRFRVTDVDADLRAGETGPVEIELRNVGEADLRDATVTVRSPNADLRLGGDSAEATRSVGDWDDGDRETIAVDATLAADAAEQRYPLEPPCGTPTRTATE</sequence>
<protein>
    <submittedName>
        <fullName evidence="2">COG1361 S-layer family protein</fullName>
    </submittedName>
</protein>
<feature type="region of interest" description="Disordered" evidence="1">
    <location>
        <begin position="249"/>
        <end position="268"/>
    </location>
</feature>
<evidence type="ECO:0000313" key="3">
    <source>
        <dbReference type="Proteomes" id="UP001596368"/>
    </source>
</evidence>